<feature type="region of interest" description="Disordered" evidence="3">
    <location>
        <begin position="1"/>
        <end position="27"/>
    </location>
</feature>
<evidence type="ECO:0000259" key="4">
    <source>
        <dbReference type="Pfam" id="PF19283"/>
    </source>
</evidence>
<dbReference type="SUPFAM" id="SSF53474">
    <property type="entry name" value="alpha/beta-Hydrolases"/>
    <property type="match status" value="1"/>
</dbReference>
<dbReference type="InterPro" id="IPR045550">
    <property type="entry name" value="AARE_N"/>
</dbReference>
<accession>X6LYE4</accession>
<organism evidence="5 6">
    <name type="scientific">Reticulomyxa filosa</name>
    <dbReference type="NCBI Taxonomy" id="46433"/>
    <lineage>
        <taxon>Eukaryota</taxon>
        <taxon>Sar</taxon>
        <taxon>Rhizaria</taxon>
        <taxon>Retaria</taxon>
        <taxon>Foraminifera</taxon>
        <taxon>Monothalamids</taxon>
        <taxon>Reticulomyxidae</taxon>
        <taxon>Reticulomyxa</taxon>
    </lineage>
</organism>
<evidence type="ECO:0000256" key="2">
    <source>
        <dbReference type="ARBA" id="ARBA00022801"/>
    </source>
</evidence>
<keyword evidence="6" id="KW-1185">Reference proteome</keyword>
<sequence length="303" mass="33722">DKDKNNDKDKNKEDQNDEKKGQSQETYDYKNKDIVVVDIASQDFSPASPRFSPDKTKLIYLTTNKFDIRIQWATSSGSLQKWSDAKTVIDIPDTVTSTDVIDKKAFPGVYSTFETELCPRCFISNDEVVLSTIWGHCVALLRVNVATKQWTRVDTQSWFASALRKCDQEIARNVVVIDCCAAQSEVLFAVNSLQRVESAHIWKCSDNLLYPLASSAVADSTLEDIGCPHFETHVLHNVCADDDTCKFEALYFQPGKGNTASRELFQKDPVIILIPHGGPHSAVSPGWSGEIAAFLTQGYAVIC</sequence>
<feature type="domain" description="Acylamino-acid-releasing enzyme N-terminal" evidence="4">
    <location>
        <begin position="22"/>
        <end position="169"/>
    </location>
</feature>
<feature type="non-terminal residue" evidence="5">
    <location>
        <position position="1"/>
    </location>
</feature>
<comment type="caution">
    <text evidence="5">The sequence shown here is derived from an EMBL/GenBank/DDBJ whole genome shotgun (WGS) entry which is preliminary data.</text>
</comment>
<name>X6LYE4_RETFI</name>
<dbReference type="Proteomes" id="UP000023152">
    <property type="component" value="Unassembled WGS sequence"/>
</dbReference>
<dbReference type="EMBL" id="ASPP01026676">
    <property type="protein sequence ID" value="ETO06923.1"/>
    <property type="molecule type" value="Genomic_DNA"/>
</dbReference>
<protein>
    <recommendedName>
        <fullName evidence="4">Acylamino-acid-releasing enzyme N-terminal domain-containing protein</fullName>
    </recommendedName>
</protein>
<feature type="non-terminal residue" evidence="5">
    <location>
        <position position="303"/>
    </location>
</feature>
<dbReference type="PANTHER" id="PTHR42776:SF4">
    <property type="entry name" value="ACYLAMINO-ACID-RELEASING ENZYME"/>
    <property type="match status" value="1"/>
</dbReference>
<dbReference type="PANTHER" id="PTHR42776">
    <property type="entry name" value="SERINE PEPTIDASE S9 FAMILY MEMBER"/>
    <property type="match status" value="1"/>
</dbReference>
<dbReference type="AlphaFoldDB" id="X6LYE4"/>
<evidence type="ECO:0000313" key="5">
    <source>
        <dbReference type="EMBL" id="ETO06923.1"/>
    </source>
</evidence>
<gene>
    <name evidence="5" type="ORF">RFI_30469</name>
</gene>
<evidence type="ECO:0000313" key="6">
    <source>
        <dbReference type="Proteomes" id="UP000023152"/>
    </source>
</evidence>
<proteinExistence type="inferred from homology"/>
<dbReference type="GO" id="GO:0004252">
    <property type="term" value="F:serine-type endopeptidase activity"/>
    <property type="evidence" value="ECO:0007669"/>
    <property type="project" value="TreeGrafter"/>
</dbReference>
<dbReference type="Pfam" id="PF19283">
    <property type="entry name" value="APEH_N"/>
    <property type="match status" value="1"/>
</dbReference>
<comment type="similarity">
    <text evidence="1">Belongs to the peptidase S9C family.</text>
</comment>
<dbReference type="InterPro" id="IPR029058">
    <property type="entry name" value="AB_hydrolase_fold"/>
</dbReference>
<evidence type="ECO:0000256" key="1">
    <source>
        <dbReference type="ARBA" id="ARBA00010040"/>
    </source>
</evidence>
<reference evidence="5 6" key="1">
    <citation type="journal article" date="2013" name="Curr. Biol.">
        <title>The Genome of the Foraminiferan Reticulomyxa filosa.</title>
        <authorList>
            <person name="Glockner G."/>
            <person name="Hulsmann N."/>
            <person name="Schleicher M."/>
            <person name="Noegel A.A."/>
            <person name="Eichinger L."/>
            <person name="Gallinger C."/>
            <person name="Pawlowski J."/>
            <person name="Sierra R."/>
            <person name="Euteneuer U."/>
            <person name="Pillet L."/>
            <person name="Moustafa A."/>
            <person name="Platzer M."/>
            <person name="Groth M."/>
            <person name="Szafranski K."/>
            <person name="Schliwa M."/>
        </authorList>
    </citation>
    <scope>NUCLEOTIDE SEQUENCE [LARGE SCALE GENOMIC DNA]</scope>
</reference>
<dbReference type="OrthoDB" id="3249161at2759"/>
<evidence type="ECO:0000256" key="3">
    <source>
        <dbReference type="SAM" id="MobiDB-lite"/>
    </source>
</evidence>
<keyword evidence="2" id="KW-0378">Hydrolase</keyword>
<dbReference type="Gene3D" id="3.40.50.1820">
    <property type="entry name" value="alpha/beta hydrolase"/>
    <property type="match status" value="1"/>
</dbReference>